<name>A0AAE1CCL6_9PEZI</name>
<gene>
    <name evidence="1" type="ORF">B0T22DRAFT_512497</name>
</gene>
<comment type="caution">
    <text evidence="1">The sequence shown here is derived from an EMBL/GenBank/DDBJ whole genome shotgun (WGS) entry which is preliminary data.</text>
</comment>
<evidence type="ECO:0000313" key="1">
    <source>
        <dbReference type="EMBL" id="KAK3688758.1"/>
    </source>
</evidence>
<sequence>MDHKEGSPTSISYLDVDSDLEGLENIDELDGEFQTSLHQFPQVPHVDPEVMREIIREWDEINRMDYTLKMDQSTTEHEFHREQELLARQENMRQRDFDQRVMEQKHKENDKWRAHELELVRIDAMKEEKKHQTELARLKSMQEVNELDKAYRGKFGVEDSRMMAGFFVIQKHPTLEQIAMSQIPDPHHVRGPEIFADRLASDGYDYSLSKDRNNVVNTAAATSLFKAHFPEFAHFKEFVDVKKDQARAAMPRAAHSRIMAADLKPATHVNPQETQNPRAPTTAAALRASLVQGMHESNLARAVWLRRSRVELESWERQARAIIRQDWGQKQRNARAAYAAHCQARLGALRAAGAGADEFEWEKECLMVVRRKVWAEIVKERDQAVAYYRDEQTRREAKHRGAIAKWEAEFKAQFGEGAALILAAMDG</sequence>
<protein>
    <submittedName>
        <fullName evidence="1">Uncharacterized protein</fullName>
    </submittedName>
</protein>
<accession>A0AAE1CCL6</accession>
<organism evidence="1 2">
    <name type="scientific">Podospora appendiculata</name>
    <dbReference type="NCBI Taxonomy" id="314037"/>
    <lineage>
        <taxon>Eukaryota</taxon>
        <taxon>Fungi</taxon>
        <taxon>Dikarya</taxon>
        <taxon>Ascomycota</taxon>
        <taxon>Pezizomycotina</taxon>
        <taxon>Sordariomycetes</taxon>
        <taxon>Sordariomycetidae</taxon>
        <taxon>Sordariales</taxon>
        <taxon>Podosporaceae</taxon>
        <taxon>Podospora</taxon>
    </lineage>
</organism>
<evidence type="ECO:0000313" key="2">
    <source>
        <dbReference type="Proteomes" id="UP001270362"/>
    </source>
</evidence>
<keyword evidence="2" id="KW-1185">Reference proteome</keyword>
<dbReference type="EMBL" id="JAULSO010000002">
    <property type="protein sequence ID" value="KAK3688758.1"/>
    <property type="molecule type" value="Genomic_DNA"/>
</dbReference>
<reference evidence="1" key="1">
    <citation type="journal article" date="2023" name="Mol. Phylogenet. Evol.">
        <title>Genome-scale phylogeny and comparative genomics of the fungal order Sordariales.</title>
        <authorList>
            <person name="Hensen N."/>
            <person name="Bonometti L."/>
            <person name="Westerberg I."/>
            <person name="Brannstrom I.O."/>
            <person name="Guillou S."/>
            <person name="Cros-Aarteil S."/>
            <person name="Calhoun S."/>
            <person name="Haridas S."/>
            <person name="Kuo A."/>
            <person name="Mondo S."/>
            <person name="Pangilinan J."/>
            <person name="Riley R."/>
            <person name="LaButti K."/>
            <person name="Andreopoulos B."/>
            <person name="Lipzen A."/>
            <person name="Chen C."/>
            <person name="Yan M."/>
            <person name="Daum C."/>
            <person name="Ng V."/>
            <person name="Clum A."/>
            <person name="Steindorff A."/>
            <person name="Ohm R.A."/>
            <person name="Martin F."/>
            <person name="Silar P."/>
            <person name="Natvig D.O."/>
            <person name="Lalanne C."/>
            <person name="Gautier V."/>
            <person name="Ament-Velasquez S.L."/>
            <person name="Kruys A."/>
            <person name="Hutchinson M.I."/>
            <person name="Powell A.J."/>
            <person name="Barry K."/>
            <person name="Miller A.N."/>
            <person name="Grigoriev I.V."/>
            <person name="Debuchy R."/>
            <person name="Gladieux P."/>
            <person name="Hiltunen Thoren M."/>
            <person name="Johannesson H."/>
        </authorList>
    </citation>
    <scope>NUCLEOTIDE SEQUENCE</scope>
    <source>
        <strain evidence="1">CBS 314.62</strain>
    </source>
</reference>
<reference evidence="1" key="2">
    <citation type="submission" date="2023-06" db="EMBL/GenBank/DDBJ databases">
        <authorList>
            <consortium name="Lawrence Berkeley National Laboratory"/>
            <person name="Haridas S."/>
            <person name="Hensen N."/>
            <person name="Bonometti L."/>
            <person name="Westerberg I."/>
            <person name="Brannstrom I.O."/>
            <person name="Guillou S."/>
            <person name="Cros-Aarteil S."/>
            <person name="Calhoun S."/>
            <person name="Kuo A."/>
            <person name="Mondo S."/>
            <person name="Pangilinan J."/>
            <person name="Riley R."/>
            <person name="Labutti K."/>
            <person name="Andreopoulos B."/>
            <person name="Lipzen A."/>
            <person name="Chen C."/>
            <person name="Yanf M."/>
            <person name="Daum C."/>
            <person name="Ng V."/>
            <person name="Clum A."/>
            <person name="Steindorff A."/>
            <person name="Ohm R."/>
            <person name="Martin F."/>
            <person name="Silar P."/>
            <person name="Natvig D."/>
            <person name="Lalanne C."/>
            <person name="Gautier V."/>
            <person name="Ament-Velasquez S.L."/>
            <person name="Kruys A."/>
            <person name="Hutchinson M.I."/>
            <person name="Powell A.J."/>
            <person name="Barry K."/>
            <person name="Miller A.N."/>
            <person name="Grigoriev I.V."/>
            <person name="Debuchy R."/>
            <person name="Gladieux P."/>
            <person name="Thoren M.H."/>
            <person name="Johannesson H."/>
        </authorList>
    </citation>
    <scope>NUCLEOTIDE SEQUENCE</scope>
    <source>
        <strain evidence="1">CBS 314.62</strain>
    </source>
</reference>
<proteinExistence type="predicted"/>
<dbReference type="Proteomes" id="UP001270362">
    <property type="component" value="Unassembled WGS sequence"/>
</dbReference>
<dbReference type="AlphaFoldDB" id="A0AAE1CCL6"/>